<dbReference type="InterPro" id="IPR000415">
    <property type="entry name" value="Nitroreductase-like"/>
</dbReference>
<protein>
    <submittedName>
        <fullName evidence="4">Nitroreductase</fullName>
    </submittedName>
</protein>
<proteinExistence type="inferred from homology"/>
<name>A0A1T4K4W8_9FIRM</name>
<feature type="domain" description="Nitroreductase" evidence="3">
    <location>
        <begin position="9"/>
        <end position="157"/>
    </location>
</feature>
<gene>
    <name evidence="4" type="ORF">SAMN02745118_00610</name>
</gene>
<evidence type="ECO:0000256" key="1">
    <source>
        <dbReference type="ARBA" id="ARBA00007118"/>
    </source>
</evidence>
<dbReference type="STRING" id="142842.SAMN02745118_00610"/>
<evidence type="ECO:0000256" key="2">
    <source>
        <dbReference type="ARBA" id="ARBA00023002"/>
    </source>
</evidence>
<dbReference type="AlphaFoldDB" id="A0A1T4K4W8"/>
<evidence type="ECO:0000259" key="3">
    <source>
        <dbReference type="Pfam" id="PF00881"/>
    </source>
</evidence>
<reference evidence="5" key="1">
    <citation type="submission" date="2017-02" db="EMBL/GenBank/DDBJ databases">
        <authorList>
            <person name="Varghese N."/>
            <person name="Submissions S."/>
        </authorList>
    </citation>
    <scope>NUCLEOTIDE SEQUENCE [LARGE SCALE GENOMIC DNA]</scope>
    <source>
        <strain evidence="5">ATCC BAA-73</strain>
    </source>
</reference>
<dbReference type="RefSeq" id="WP_159442874.1">
    <property type="nucleotide sequence ID" value="NZ_FUWM01000005.1"/>
</dbReference>
<dbReference type="PANTHER" id="PTHR43673">
    <property type="entry name" value="NAD(P)H NITROREDUCTASE YDGI-RELATED"/>
    <property type="match status" value="1"/>
</dbReference>
<dbReference type="Gene3D" id="3.40.109.10">
    <property type="entry name" value="NADH Oxidase"/>
    <property type="match status" value="1"/>
</dbReference>
<evidence type="ECO:0000313" key="4">
    <source>
        <dbReference type="EMBL" id="SJZ37471.1"/>
    </source>
</evidence>
<comment type="similarity">
    <text evidence="1">Belongs to the nitroreductase family.</text>
</comment>
<dbReference type="SUPFAM" id="SSF55469">
    <property type="entry name" value="FMN-dependent nitroreductase-like"/>
    <property type="match status" value="1"/>
</dbReference>
<sequence>MDKNILDIIGQRKSIRKYEDKKVESKKIEKLMESATLAPSAGNRQPWEFIVVEDEKVIAELIDEPMSKFNTSWMSKGVPLMIAVCGNPVESAKKYGDRGRNLYAIQDTAAAIQNIMLAAAGLGLGTCWIGAFDEVEVSELLDVKSDYRIYGLITVGYPAKEGSRPSRKPLSEVVRYIK</sequence>
<dbReference type="GO" id="GO:0016491">
    <property type="term" value="F:oxidoreductase activity"/>
    <property type="evidence" value="ECO:0007669"/>
    <property type="project" value="UniProtKB-KW"/>
</dbReference>
<accession>A0A1T4K4W8</accession>
<dbReference type="InterPro" id="IPR029479">
    <property type="entry name" value="Nitroreductase"/>
</dbReference>
<dbReference type="Proteomes" id="UP000190625">
    <property type="component" value="Unassembled WGS sequence"/>
</dbReference>
<organism evidence="4 5">
    <name type="scientific">Selenihalanaerobacter shriftii</name>
    <dbReference type="NCBI Taxonomy" id="142842"/>
    <lineage>
        <taxon>Bacteria</taxon>
        <taxon>Bacillati</taxon>
        <taxon>Bacillota</taxon>
        <taxon>Clostridia</taxon>
        <taxon>Halanaerobiales</taxon>
        <taxon>Halobacteroidaceae</taxon>
        <taxon>Selenihalanaerobacter</taxon>
    </lineage>
</organism>
<dbReference type="EMBL" id="FUWM01000005">
    <property type="protein sequence ID" value="SJZ37471.1"/>
    <property type="molecule type" value="Genomic_DNA"/>
</dbReference>
<dbReference type="Pfam" id="PF00881">
    <property type="entry name" value="Nitroreductase"/>
    <property type="match status" value="1"/>
</dbReference>
<dbReference type="PANTHER" id="PTHR43673:SF10">
    <property type="entry name" value="NADH DEHYDROGENASE_NAD(P)H NITROREDUCTASE XCC3605-RELATED"/>
    <property type="match status" value="1"/>
</dbReference>
<evidence type="ECO:0000313" key="5">
    <source>
        <dbReference type="Proteomes" id="UP000190625"/>
    </source>
</evidence>
<keyword evidence="2" id="KW-0560">Oxidoreductase</keyword>
<dbReference type="OrthoDB" id="9812105at2"/>
<keyword evidence="5" id="KW-1185">Reference proteome</keyword>